<keyword evidence="7" id="KW-0378">Hydrolase</keyword>
<dbReference type="Pfam" id="PF02163">
    <property type="entry name" value="Peptidase_M50"/>
    <property type="match status" value="1"/>
</dbReference>
<reference evidence="13" key="1">
    <citation type="submission" date="2018-05" db="EMBL/GenBank/DDBJ databases">
        <authorList>
            <person name="Lanie J.A."/>
            <person name="Ng W.-L."/>
            <person name="Kazmierczak K.M."/>
            <person name="Andrzejewski T.M."/>
            <person name="Davidsen T.M."/>
            <person name="Wayne K.J."/>
            <person name="Tettelin H."/>
            <person name="Glass J.I."/>
            <person name="Rusch D."/>
            <person name="Podicherti R."/>
            <person name="Tsui H.-C.T."/>
            <person name="Winkler M.E."/>
        </authorList>
    </citation>
    <scope>NUCLEOTIDE SEQUENCE</scope>
</reference>
<feature type="transmembrane region" description="Helical" evidence="11">
    <location>
        <begin position="225"/>
        <end position="257"/>
    </location>
</feature>
<evidence type="ECO:0000256" key="5">
    <source>
        <dbReference type="ARBA" id="ARBA00022670"/>
    </source>
</evidence>
<evidence type="ECO:0000256" key="7">
    <source>
        <dbReference type="ARBA" id="ARBA00022801"/>
    </source>
</evidence>
<evidence type="ECO:0000256" key="6">
    <source>
        <dbReference type="ARBA" id="ARBA00022692"/>
    </source>
</evidence>
<evidence type="ECO:0000256" key="1">
    <source>
        <dbReference type="ARBA" id="ARBA00004141"/>
    </source>
</evidence>
<feature type="transmembrane region" description="Helical" evidence="11">
    <location>
        <begin position="156"/>
        <end position="179"/>
    </location>
</feature>
<evidence type="ECO:0000256" key="8">
    <source>
        <dbReference type="ARBA" id="ARBA00022946"/>
    </source>
</evidence>
<dbReference type="EMBL" id="UINC01124954">
    <property type="protein sequence ID" value="SVD02452.1"/>
    <property type="molecule type" value="Genomic_DNA"/>
</dbReference>
<evidence type="ECO:0000259" key="12">
    <source>
        <dbReference type="Pfam" id="PF02163"/>
    </source>
</evidence>
<evidence type="ECO:0000313" key="13">
    <source>
        <dbReference type="EMBL" id="SVD02452.1"/>
    </source>
</evidence>
<name>A0A382RYT2_9ZZZZ</name>
<accession>A0A382RYT2</accession>
<keyword evidence="10 11" id="KW-0472">Membrane</keyword>
<dbReference type="InterPro" id="IPR044838">
    <property type="entry name" value="EGY1-like"/>
</dbReference>
<keyword evidence="4" id="KW-0934">Plastid</keyword>
<organism evidence="13">
    <name type="scientific">marine metagenome</name>
    <dbReference type="NCBI Taxonomy" id="408172"/>
    <lineage>
        <taxon>unclassified sequences</taxon>
        <taxon>metagenomes</taxon>
        <taxon>ecological metagenomes</taxon>
    </lineage>
</organism>
<evidence type="ECO:0000256" key="9">
    <source>
        <dbReference type="ARBA" id="ARBA00022989"/>
    </source>
</evidence>
<feature type="transmembrane region" description="Helical" evidence="11">
    <location>
        <begin position="185"/>
        <end position="204"/>
    </location>
</feature>
<dbReference type="GO" id="GO:0016020">
    <property type="term" value="C:membrane"/>
    <property type="evidence" value="ECO:0007669"/>
    <property type="project" value="UniProtKB-SubCell"/>
</dbReference>
<evidence type="ECO:0000256" key="4">
    <source>
        <dbReference type="ARBA" id="ARBA00022640"/>
    </source>
</evidence>
<protein>
    <recommendedName>
        <fullName evidence="12">Peptidase M50 domain-containing protein</fullName>
    </recommendedName>
</protein>
<feature type="transmembrane region" description="Helical" evidence="11">
    <location>
        <begin position="124"/>
        <end position="144"/>
    </location>
</feature>
<dbReference type="InterPro" id="IPR008915">
    <property type="entry name" value="Peptidase_M50"/>
</dbReference>
<proteinExistence type="predicted"/>
<feature type="transmembrane region" description="Helical" evidence="11">
    <location>
        <begin position="34"/>
        <end position="52"/>
    </location>
</feature>
<dbReference type="CDD" id="cd06160">
    <property type="entry name" value="S2P-M50_like_2"/>
    <property type="match status" value="1"/>
</dbReference>
<dbReference type="GO" id="GO:0006508">
    <property type="term" value="P:proteolysis"/>
    <property type="evidence" value="ECO:0007669"/>
    <property type="project" value="UniProtKB-KW"/>
</dbReference>
<gene>
    <name evidence="13" type="ORF">METZ01_LOCUS355306</name>
</gene>
<feature type="domain" description="Peptidase M50" evidence="12">
    <location>
        <begin position="60"/>
        <end position="235"/>
    </location>
</feature>
<dbReference type="AlphaFoldDB" id="A0A382RYT2"/>
<dbReference type="PANTHER" id="PTHR31412">
    <property type="entry name" value="ZINC METALLOPROTEASE EGY1"/>
    <property type="match status" value="1"/>
</dbReference>
<dbReference type="GO" id="GO:0008233">
    <property type="term" value="F:peptidase activity"/>
    <property type="evidence" value="ECO:0007669"/>
    <property type="project" value="UniProtKB-KW"/>
</dbReference>
<evidence type="ECO:0000256" key="3">
    <source>
        <dbReference type="ARBA" id="ARBA00022528"/>
    </source>
</evidence>
<keyword evidence="3" id="KW-0150">Chloroplast</keyword>
<comment type="subcellular location">
    <subcellularLocation>
        <location evidence="1">Membrane</location>
        <topology evidence="1">Multi-pass membrane protein</topology>
    </subcellularLocation>
    <subcellularLocation>
        <location evidence="2">Plastid</location>
        <location evidence="2">Chloroplast</location>
    </subcellularLocation>
</comment>
<evidence type="ECO:0000256" key="10">
    <source>
        <dbReference type="ARBA" id="ARBA00023136"/>
    </source>
</evidence>
<dbReference type="PANTHER" id="PTHR31412:SF0">
    <property type="entry name" value="ZINC METALLOPROTEASE EGY1, CHLOROPLASTIC-RELATED"/>
    <property type="match status" value="1"/>
</dbReference>
<sequence>MDENIQQGNNITKNTDSEVDHLDHQFHDRKGPTLKNWVLFFVLLGSTLFTTYLAGGRLYALSLFLILGVHEFGHYFAGVRNGVRTTLPLFIPAPPGLFLLGTFGAMIAIKDPIPNRRVLMEIGAAGPIAGFIVAVPTLIIGLFLSEIVAPTGQSGFSFGSSIIMIVLSKAILGVTPLSVDFNIQLHPIALAGWVGLFVTAINLFPIGQLDGGHILYALIGKKSQIWAKCFFVFLLSLVYFWPNWGVWAILLLILTQFKSAPLEDEEVLLKKNHQRAGYAAIIIFFLTFIPIPIELIQ</sequence>
<keyword evidence="6 11" id="KW-0812">Transmembrane</keyword>
<keyword evidence="9 11" id="KW-1133">Transmembrane helix</keyword>
<feature type="transmembrane region" description="Helical" evidence="11">
    <location>
        <begin position="277"/>
        <end position="296"/>
    </location>
</feature>
<keyword evidence="5" id="KW-0645">Protease</keyword>
<feature type="transmembrane region" description="Helical" evidence="11">
    <location>
        <begin position="58"/>
        <end position="77"/>
    </location>
</feature>
<feature type="transmembrane region" description="Helical" evidence="11">
    <location>
        <begin position="89"/>
        <end position="109"/>
    </location>
</feature>
<evidence type="ECO:0000256" key="11">
    <source>
        <dbReference type="SAM" id="Phobius"/>
    </source>
</evidence>
<keyword evidence="8" id="KW-0809">Transit peptide</keyword>
<evidence type="ECO:0000256" key="2">
    <source>
        <dbReference type="ARBA" id="ARBA00004229"/>
    </source>
</evidence>
<dbReference type="GO" id="GO:0009507">
    <property type="term" value="C:chloroplast"/>
    <property type="evidence" value="ECO:0007669"/>
    <property type="project" value="UniProtKB-SubCell"/>
</dbReference>